<protein>
    <submittedName>
        <fullName evidence="4">Uncharacterized protein</fullName>
    </submittedName>
</protein>
<dbReference type="SMART" id="SM00248">
    <property type="entry name" value="ANK"/>
    <property type="match status" value="3"/>
</dbReference>
<evidence type="ECO:0000256" key="3">
    <source>
        <dbReference type="PROSITE-ProRule" id="PRU00023"/>
    </source>
</evidence>
<feature type="repeat" description="ANK" evidence="3">
    <location>
        <begin position="143"/>
        <end position="175"/>
    </location>
</feature>
<evidence type="ECO:0000256" key="2">
    <source>
        <dbReference type="ARBA" id="ARBA00023043"/>
    </source>
</evidence>
<keyword evidence="1" id="KW-0677">Repeat</keyword>
<dbReference type="STRING" id="6526.A0A2C9JPU8"/>
<dbReference type="Gene3D" id="1.25.40.20">
    <property type="entry name" value="Ankyrin repeat-containing domain"/>
    <property type="match status" value="2"/>
</dbReference>
<dbReference type="Pfam" id="PF12796">
    <property type="entry name" value="Ank_2"/>
    <property type="match status" value="2"/>
</dbReference>
<dbReference type="PANTHER" id="PTHR24198:SF165">
    <property type="entry name" value="ANKYRIN REPEAT-CONTAINING PROTEIN-RELATED"/>
    <property type="match status" value="1"/>
</dbReference>
<name>A0A2C9JPU8_BIOGL</name>
<evidence type="ECO:0000256" key="1">
    <source>
        <dbReference type="ARBA" id="ARBA00022737"/>
    </source>
</evidence>
<feature type="repeat" description="ANK" evidence="3">
    <location>
        <begin position="56"/>
        <end position="88"/>
    </location>
</feature>
<organism evidence="4 5">
    <name type="scientific">Biomphalaria glabrata</name>
    <name type="common">Bloodfluke planorb</name>
    <name type="synonym">Freshwater snail</name>
    <dbReference type="NCBI Taxonomy" id="6526"/>
    <lineage>
        <taxon>Eukaryota</taxon>
        <taxon>Metazoa</taxon>
        <taxon>Spiralia</taxon>
        <taxon>Lophotrochozoa</taxon>
        <taxon>Mollusca</taxon>
        <taxon>Gastropoda</taxon>
        <taxon>Heterobranchia</taxon>
        <taxon>Euthyneura</taxon>
        <taxon>Panpulmonata</taxon>
        <taxon>Hygrophila</taxon>
        <taxon>Lymnaeoidea</taxon>
        <taxon>Planorbidae</taxon>
        <taxon>Biomphalaria</taxon>
    </lineage>
</organism>
<evidence type="ECO:0000313" key="4">
    <source>
        <dbReference type="EnsemblMetazoa" id="BGLB005999-PB"/>
    </source>
</evidence>
<proteinExistence type="predicted"/>
<keyword evidence="2 3" id="KW-0040">ANK repeat</keyword>
<evidence type="ECO:0000313" key="5">
    <source>
        <dbReference type="Proteomes" id="UP000076420"/>
    </source>
</evidence>
<dbReference type="EnsemblMetazoa" id="BGLB005999-RB">
    <property type="protein sequence ID" value="BGLB005999-PB"/>
    <property type="gene ID" value="BGLB005999"/>
</dbReference>
<dbReference type="Proteomes" id="UP000076420">
    <property type="component" value="Unassembled WGS sequence"/>
</dbReference>
<dbReference type="PROSITE" id="PS50088">
    <property type="entry name" value="ANK_REPEAT"/>
    <property type="match status" value="3"/>
</dbReference>
<reference evidence="4" key="1">
    <citation type="submission" date="2020-05" db="UniProtKB">
        <authorList>
            <consortium name="EnsemblMetazoa"/>
        </authorList>
    </citation>
    <scope>IDENTIFICATION</scope>
    <source>
        <strain evidence="4">BB02</strain>
    </source>
</reference>
<gene>
    <name evidence="4" type="primary">106062849</name>
</gene>
<dbReference type="PRINTS" id="PR01415">
    <property type="entry name" value="ANKYRIN"/>
</dbReference>
<dbReference type="PANTHER" id="PTHR24198">
    <property type="entry name" value="ANKYRIN REPEAT AND PROTEIN KINASE DOMAIN-CONTAINING PROTEIN"/>
    <property type="match status" value="1"/>
</dbReference>
<sequence length="199" mass="21907">FGPFFVIKYLIENRADVNTKDLGGLTPLHDACSYGRSDVVSILLKHGSYVNARDRWNYTPLHQAAINGKVLVCLVLLQNGADPNITTVDGKTPINVAHPKAKPVLTGEYKKEELFQAIRCGNHEQVMALMTPLNINCHTSDSNMVTPLHLAAEYNRTAILFFLLKNGADVNARDKVGLKALDIACSLGNTECVEMLMKE</sequence>
<accession>A0A2C9JPU8</accession>
<feature type="repeat" description="ANK" evidence="3">
    <location>
        <begin position="23"/>
        <end position="55"/>
    </location>
</feature>
<dbReference type="InterPro" id="IPR036770">
    <property type="entry name" value="Ankyrin_rpt-contain_sf"/>
</dbReference>
<dbReference type="VEuPathDB" id="VectorBase:BGLB005999"/>
<dbReference type="PROSITE" id="PS50297">
    <property type="entry name" value="ANK_REP_REGION"/>
    <property type="match status" value="3"/>
</dbReference>
<dbReference type="SUPFAM" id="SSF48403">
    <property type="entry name" value="Ankyrin repeat"/>
    <property type="match status" value="1"/>
</dbReference>
<dbReference type="InterPro" id="IPR002110">
    <property type="entry name" value="Ankyrin_rpt"/>
</dbReference>
<dbReference type="KEGG" id="bgt:106062849"/>
<dbReference type="AlphaFoldDB" id="A0A2C9JPU8"/>